<comment type="caution">
    <text evidence="1">The sequence shown here is derived from an EMBL/GenBank/DDBJ whole genome shotgun (WGS) entry which is preliminary data.</text>
</comment>
<accession>A0AAX6H6X2</accession>
<dbReference type="GO" id="GO:0008418">
    <property type="term" value="F:protein-N-terminal asparagine amidohydrolase activity"/>
    <property type="evidence" value="ECO:0007669"/>
    <property type="project" value="InterPro"/>
</dbReference>
<dbReference type="InterPro" id="IPR026750">
    <property type="entry name" value="NTAN1"/>
</dbReference>
<name>A0AAX6H6X2_IRIPA</name>
<proteinExistence type="predicted"/>
<protein>
    <submittedName>
        <fullName evidence="1">Protein N-terminal asparagine amidohydrolase isoform X2</fullName>
    </submittedName>
</protein>
<dbReference type="GO" id="GO:0005634">
    <property type="term" value="C:nucleus"/>
    <property type="evidence" value="ECO:0007669"/>
    <property type="project" value="TreeGrafter"/>
</dbReference>
<reference evidence="1" key="2">
    <citation type="submission" date="2023-04" db="EMBL/GenBank/DDBJ databases">
        <authorList>
            <person name="Bruccoleri R.E."/>
            <person name="Oakeley E.J."/>
            <person name="Faust A.-M."/>
            <person name="Dessus-Babus S."/>
            <person name="Altorfer M."/>
            <person name="Burckhardt D."/>
            <person name="Oertli M."/>
            <person name="Naumann U."/>
            <person name="Petersen F."/>
            <person name="Wong J."/>
        </authorList>
    </citation>
    <scope>NUCLEOTIDE SEQUENCE</scope>
    <source>
        <strain evidence="1">GSM-AAB239-AS_SAM_17_03QT</strain>
        <tissue evidence="1">Leaf</tissue>
    </source>
</reference>
<dbReference type="Proteomes" id="UP001140949">
    <property type="component" value="Unassembled WGS sequence"/>
</dbReference>
<dbReference type="EMBL" id="JANAVB010012198">
    <property type="protein sequence ID" value="KAJ6836347.1"/>
    <property type="molecule type" value="Genomic_DNA"/>
</dbReference>
<dbReference type="GO" id="GO:0006511">
    <property type="term" value="P:ubiquitin-dependent protein catabolic process"/>
    <property type="evidence" value="ECO:0007669"/>
    <property type="project" value="TreeGrafter"/>
</dbReference>
<gene>
    <name evidence="1" type="ORF">M6B38_328105</name>
</gene>
<organism evidence="1 2">
    <name type="scientific">Iris pallida</name>
    <name type="common">Sweet iris</name>
    <dbReference type="NCBI Taxonomy" id="29817"/>
    <lineage>
        <taxon>Eukaryota</taxon>
        <taxon>Viridiplantae</taxon>
        <taxon>Streptophyta</taxon>
        <taxon>Embryophyta</taxon>
        <taxon>Tracheophyta</taxon>
        <taxon>Spermatophyta</taxon>
        <taxon>Magnoliopsida</taxon>
        <taxon>Liliopsida</taxon>
        <taxon>Asparagales</taxon>
        <taxon>Iridaceae</taxon>
        <taxon>Iridoideae</taxon>
        <taxon>Irideae</taxon>
        <taxon>Iris</taxon>
    </lineage>
</organism>
<dbReference type="Pfam" id="PF14736">
    <property type="entry name" value="N_Asn_amidohyd"/>
    <property type="match status" value="1"/>
</dbReference>
<dbReference type="AlphaFoldDB" id="A0AAX6H6X2"/>
<sequence length="334" mass="37564">MIFVDGVPVTTSHGRRGEILSSLLENPTLLSALERFKSAPAMTLPGSEPVKHVYVFQKEYATVDPALVQFVGTDEATTCVGLVIRNRKTGMTSVSHMDSGGIVDMGLTQMLSLVVDREVDSALDVHLIGGYQDVYHDLVNGTHEPTRKPGGFSLPLCSKIIETMQNRQEKFHIRTLCILGHNTRYTSNGIPLPIISGFLVDTTSGLVIPASFNRRSRCPDEVVRRVRVSVSYEDPSWKGRLLETYDTRHDIFQIAPCTWSSEWGKIAFSLQQYSDSEILLECSTSPSAESPDFVKNERRVWSYLINHPDWRQTFLGRKPRVFERTISGEWLQSE</sequence>
<evidence type="ECO:0000313" key="2">
    <source>
        <dbReference type="Proteomes" id="UP001140949"/>
    </source>
</evidence>
<dbReference type="PANTHER" id="PTHR12498:SF0">
    <property type="entry name" value="PROTEIN N-TERMINAL ASPARAGINE AMIDOHYDROLASE"/>
    <property type="match status" value="1"/>
</dbReference>
<reference evidence="1" key="1">
    <citation type="journal article" date="2023" name="GigaByte">
        <title>Genome assembly of the bearded iris, Iris pallida Lam.</title>
        <authorList>
            <person name="Bruccoleri R.E."/>
            <person name="Oakeley E.J."/>
            <person name="Faust A.M.E."/>
            <person name="Altorfer M."/>
            <person name="Dessus-Babus S."/>
            <person name="Burckhardt D."/>
            <person name="Oertli M."/>
            <person name="Naumann U."/>
            <person name="Petersen F."/>
            <person name="Wong J."/>
        </authorList>
    </citation>
    <scope>NUCLEOTIDE SEQUENCE</scope>
    <source>
        <strain evidence="1">GSM-AAB239-AS_SAM_17_03QT</strain>
    </source>
</reference>
<dbReference type="PANTHER" id="PTHR12498">
    <property type="entry name" value="N-TERMINAL ASPARAGINE AMIDOHYDROLASE"/>
    <property type="match status" value="1"/>
</dbReference>
<evidence type="ECO:0000313" key="1">
    <source>
        <dbReference type="EMBL" id="KAJ6836347.1"/>
    </source>
</evidence>
<keyword evidence="2" id="KW-1185">Reference proteome</keyword>